<gene>
    <name evidence="3" type="ORF">BTE48_16080</name>
</gene>
<dbReference type="InterPro" id="IPR037522">
    <property type="entry name" value="HD_GYP_dom"/>
</dbReference>
<feature type="domain" description="HD-GYP" evidence="2">
    <location>
        <begin position="142"/>
        <end position="337"/>
    </location>
</feature>
<sequence>MRQRIPVSDLRVGMRVVELDISWLKSPFWRHAFTIQTQNEITLLRQHCQHVEISVSTKIKGAKSAKQLPSSTQGNSTQKAVDVPQQGMSKPNASIVTHQKIAQAQQHLQQVAGKITDVFDDARTGHALDAPKLQHSVELLTQDVLTDTNSLLLLSQLQNKDQSLSEKSINVCILTLTFAKHLGIKKDQLHQLGLGALLHDIGMLRVPASLLNHKGTLNASQKAIIQQHVIDGVSMVAHHDNLADIKDMIAYHHERYDGSGYPYGLKGRAIPLFARILGITTTYEAMTRERFFSSKTTPTHALSKLYAWRHQLFDGRLVEKFIQALGVYPPGCIVQLNTGQIAIVTEINPEKRTRPVVRLLMSEDKVLLKEQPEINLIMSEYEWIKVQKILDTQELELTKLI</sequence>
<accession>A0A1V4T0N1</accession>
<dbReference type="Pfam" id="PF13487">
    <property type="entry name" value="HD_5"/>
    <property type="match status" value="1"/>
</dbReference>
<comment type="caution">
    <text evidence="3">The sequence shown here is derived from an EMBL/GenBank/DDBJ whole genome shotgun (WGS) entry which is preliminary data.</text>
</comment>
<dbReference type="PANTHER" id="PTHR43155:SF2">
    <property type="entry name" value="CYCLIC DI-GMP PHOSPHODIESTERASE PA4108"/>
    <property type="match status" value="1"/>
</dbReference>
<dbReference type="EMBL" id="MTSM01000050">
    <property type="protein sequence ID" value="OPX54086.1"/>
    <property type="molecule type" value="Genomic_DNA"/>
</dbReference>
<dbReference type="STRING" id="64969.SAMN02745127_01343"/>
<dbReference type="Gene3D" id="1.10.3210.10">
    <property type="entry name" value="Hypothetical protein af1432"/>
    <property type="match status" value="1"/>
</dbReference>
<evidence type="ECO:0000259" key="2">
    <source>
        <dbReference type="PROSITE" id="PS51832"/>
    </source>
</evidence>
<dbReference type="Pfam" id="PF11871">
    <property type="entry name" value="DUF3391"/>
    <property type="match status" value="1"/>
</dbReference>
<dbReference type="CDD" id="cd00077">
    <property type="entry name" value="HDc"/>
    <property type="match status" value="1"/>
</dbReference>
<protein>
    <recommendedName>
        <fullName evidence="2">HD-GYP domain-containing protein</fullName>
    </recommendedName>
</protein>
<evidence type="ECO:0000256" key="1">
    <source>
        <dbReference type="SAM" id="MobiDB-lite"/>
    </source>
</evidence>
<reference evidence="3 4" key="1">
    <citation type="submission" date="2017-01" db="EMBL/GenBank/DDBJ databases">
        <title>Genome Sequencing of a Marine Spirillum, Oceanospirillum multiglobuliferum ATCC 33336, from Japan.</title>
        <authorList>
            <person name="Carney J.G."/>
            <person name="Trachtenberg A.M."/>
            <person name="Rheaume B.A."/>
            <person name="Linnane J.D."/>
            <person name="Pitts N.L."/>
            <person name="Mykles D.L."/>
            <person name="Maclea K.S."/>
        </authorList>
    </citation>
    <scope>NUCLEOTIDE SEQUENCE [LARGE SCALE GENOMIC DNA]</scope>
    <source>
        <strain evidence="3 4">ATCC 33336</strain>
    </source>
</reference>
<feature type="compositionally biased region" description="Polar residues" evidence="1">
    <location>
        <begin position="67"/>
        <end position="79"/>
    </location>
</feature>
<dbReference type="NCBIfam" id="TIGR00277">
    <property type="entry name" value="HDIG"/>
    <property type="match status" value="1"/>
</dbReference>
<evidence type="ECO:0000313" key="4">
    <source>
        <dbReference type="Proteomes" id="UP000191418"/>
    </source>
</evidence>
<dbReference type="SUPFAM" id="SSF109604">
    <property type="entry name" value="HD-domain/PDEase-like"/>
    <property type="match status" value="1"/>
</dbReference>
<dbReference type="InterPro" id="IPR003607">
    <property type="entry name" value="HD/PDEase_dom"/>
</dbReference>
<organism evidence="3 4">
    <name type="scientific">Oceanospirillum multiglobuliferum</name>
    <dbReference type="NCBI Taxonomy" id="64969"/>
    <lineage>
        <taxon>Bacteria</taxon>
        <taxon>Pseudomonadati</taxon>
        <taxon>Pseudomonadota</taxon>
        <taxon>Gammaproteobacteria</taxon>
        <taxon>Oceanospirillales</taxon>
        <taxon>Oceanospirillaceae</taxon>
        <taxon>Oceanospirillum</taxon>
    </lineage>
</organism>
<name>A0A1V4T0N1_9GAMM</name>
<dbReference type="AlphaFoldDB" id="A0A1V4T0N1"/>
<dbReference type="PANTHER" id="PTHR43155">
    <property type="entry name" value="CYCLIC DI-GMP PHOSPHODIESTERASE PA4108-RELATED"/>
    <property type="match status" value="1"/>
</dbReference>
<dbReference type="PROSITE" id="PS51832">
    <property type="entry name" value="HD_GYP"/>
    <property type="match status" value="1"/>
</dbReference>
<dbReference type="Proteomes" id="UP000191418">
    <property type="component" value="Unassembled WGS sequence"/>
</dbReference>
<evidence type="ECO:0000313" key="3">
    <source>
        <dbReference type="EMBL" id="OPX54086.1"/>
    </source>
</evidence>
<feature type="region of interest" description="Disordered" evidence="1">
    <location>
        <begin position="64"/>
        <end position="88"/>
    </location>
</feature>
<keyword evidence="4" id="KW-1185">Reference proteome</keyword>
<dbReference type="InterPro" id="IPR021812">
    <property type="entry name" value="DUF3391"/>
</dbReference>
<dbReference type="RefSeq" id="WP_080051895.1">
    <property type="nucleotide sequence ID" value="NZ_MTSM01000050.1"/>
</dbReference>
<dbReference type="GO" id="GO:0008081">
    <property type="term" value="F:phosphoric diester hydrolase activity"/>
    <property type="evidence" value="ECO:0007669"/>
    <property type="project" value="UniProtKB-ARBA"/>
</dbReference>
<proteinExistence type="predicted"/>
<dbReference type="InterPro" id="IPR006675">
    <property type="entry name" value="HDIG_dom"/>
</dbReference>